<protein>
    <submittedName>
        <fullName evidence="2">DUF2281 domain-containing protein</fullName>
    </submittedName>
</protein>
<accession>A0A2N6K0Y5</accession>
<reference evidence="2 3" key="1">
    <citation type="submission" date="2017-08" db="EMBL/GenBank/DDBJ databases">
        <title>Genomes of Fischerella (Mastigocladus) sp. strains.</title>
        <authorList>
            <person name="Miller S.R."/>
        </authorList>
    </citation>
    <scope>NUCLEOTIDE SEQUENCE [LARGE SCALE GENOMIC DNA]</scope>
    <source>
        <strain evidence="2 3">CCMEE 5323</strain>
    </source>
</reference>
<dbReference type="EMBL" id="NRQW01000363">
    <property type="protein sequence ID" value="PLZ88013.1"/>
    <property type="molecule type" value="Genomic_DNA"/>
</dbReference>
<gene>
    <name evidence="2" type="ORF">CEN44_16260</name>
</gene>
<evidence type="ECO:0000313" key="3">
    <source>
        <dbReference type="Proteomes" id="UP000235036"/>
    </source>
</evidence>
<organism evidence="2 3">
    <name type="scientific">Fischerella muscicola CCMEE 5323</name>
    <dbReference type="NCBI Taxonomy" id="2019572"/>
    <lineage>
        <taxon>Bacteria</taxon>
        <taxon>Bacillati</taxon>
        <taxon>Cyanobacteriota</taxon>
        <taxon>Cyanophyceae</taxon>
        <taxon>Nostocales</taxon>
        <taxon>Hapalosiphonaceae</taxon>
        <taxon>Fischerella</taxon>
    </lineage>
</organism>
<keyword evidence="3" id="KW-1185">Reference proteome</keyword>
<evidence type="ECO:0000313" key="2">
    <source>
        <dbReference type="EMBL" id="PLZ88013.1"/>
    </source>
</evidence>
<dbReference type="InterPro" id="IPR018739">
    <property type="entry name" value="DUF2281"/>
</dbReference>
<evidence type="ECO:0000259" key="1">
    <source>
        <dbReference type="Pfam" id="PF10047"/>
    </source>
</evidence>
<name>A0A2N6K0Y5_FISMU</name>
<dbReference type="AlphaFoldDB" id="A0A2N6K0Y5"/>
<dbReference type="RefSeq" id="WP_016870183.1">
    <property type="nucleotide sequence ID" value="NZ_CAWNVR010000469.1"/>
</dbReference>
<proteinExistence type="predicted"/>
<feature type="domain" description="DUF2281" evidence="1">
    <location>
        <begin position="7"/>
        <end position="40"/>
    </location>
</feature>
<dbReference type="Proteomes" id="UP000235036">
    <property type="component" value="Unassembled WGS sequence"/>
</dbReference>
<sequence length="89" mass="10465">MSTEQLLLEKWRSLPLDKQQEVLDFVEFLEFRQTSTTRQPVESTSKSKLGEHLRKIREEIIASGTPMLDWNGIEREKAERRGGYQQEAE</sequence>
<dbReference type="Pfam" id="PF10047">
    <property type="entry name" value="DUF2281"/>
    <property type="match status" value="1"/>
</dbReference>
<comment type="caution">
    <text evidence="2">The sequence shown here is derived from an EMBL/GenBank/DDBJ whole genome shotgun (WGS) entry which is preliminary data.</text>
</comment>